<dbReference type="PROSITE" id="PS50102">
    <property type="entry name" value="RRM"/>
    <property type="match status" value="1"/>
</dbReference>
<keyword evidence="6" id="KW-1185">Reference proteome</keyword>
<accession>A0A067RFU1</accession>
<gene>
    <name evidence="5" type="ORF">L798_14972</name>
</gene>
<dbReference type="EMBL" id="KK852496">
    <property type="protein sequence ID" value="KDR22726.1"/>
    <property type="molecule type" value="Genomic_DNA"/>
</dbReference>
<dbReference type="eggNOG" id="ENOG502SYM9">
    <property type="taxonomic scope" value="Eukaryota"/>
</dbReference>
<evidence type="ECO:0000256" key="1">
    <source>
        <dbReference type="ARBA" id="ARBA00022884"/>
    </source>
</evidence>
<feature type="domain" description="RRM" evidence="4">
    <location>
        <begin position="13"/>
        <end position="82"/>
    </location>
</feature>
<feature type="region of interest" description="Disordered" evidence="3">
    <location>
        <begin position="80"/>
        <end position="118"/>
    </location>
</feature>
<proteinExistence type="predicted"/>
<dbReference type="InterPro" id="IPR000504">
    <property type="entry name" value="RRM_dom"/>
</dbReference>
<dbReference type="SUPFAM" id="SSF54928">
    <property type="entry name" value="RNA-binding domain, RBD"/>
    <property type="match status" value="1"/>
</dbReference>
<dbReference type="Gene3D" id="3.30.70.330">
    <property type="match status" value="1"/>
</dbReference>
<dbReference type="Proteomes" id="UP000027135">
    <property type="component" value="Unassembled WGS sequence"/>
</dbReference>
<dbReference type="InParanoid" id="A0A067RFU1"/>
<dbReference type="SMART" id="SM00360">
    <property type="entry name" value="RRM"/>
    <property type="match status" value="2"/>
</dbReference>
<evidence type="ECO:0000256" key="3">
    <source>
        <dbReference type="SAM" id="MobiDB-lite"/>
    </source>
</evidence>
<dbReference type="AlphaFoldDB" id="A0A067RFU1"/>
<dbReference type="CDD" id="cd00590">
    <property type="entry name" value="RRM_SF"/>
    <property type="match status" value="1"/>
</dbReference>
<feature type="region of interest" description="Disordered" evidence="3">
    <location>
        <begin position="140"/>
        <end position="175"/>
    </location>
</feature>
<evidence type="ECO:0000256" key="2">
    <source>
        <dbReference type="PROSITE-ProRule" id="PRU00176"/>
    </source>
</evidence>
<dbReference type="STRING" id="136037.A0A067RFU1"/>
<feature type="compositionally biased region" description="Polar residues" evidence="3">
    <location>
        <begin position="89"/>
        <end position="103"/>
    </location>
</feature>
<reference evidence="5 6" key="1">
    <citation type="journal article" date="2014" name="Nat. Commun.">
        <title>Molecular traces of alternative social organization in a termite genome.</title>
        <authorList>
            <person name="Terrapon N."/>
            <person name="Li C."/>
            <person name="Robertson H.M."/>
            <person name="Ji L."/>
            <person name="Meng X."/>
            <person name="Booth W."/>
            <person name="Chen Z."/>
            <person name="Childers C.P."/>
            <person name="Glastad K.M."/>
            <person name="Gokhale K."/>
            <person name="Gowin J."/>
            <person name="Gronenberg W."/>
            <person name="Hermansen R.A."/>
            <person name="Hu H."/>
            <person name="Hunt B.G."/>
            <person name="Huylmans A.K."/>
            <person name="Khalil S.M."/>
            <person name="Mitchell R.D."/>
            <person name="Munoz-Torres M.C."/>
            <person name="Mustard J.A."/>
            <person name="Pan H."/>
            <person name="Reese J.T."/>
            <person name="Scharf M.E."/>
            <person name="Sun F."/>
            <person name="Vogel H."/>
            <person name="Xiao J."/>
            <person name="Yang W."/>
            <person name="Yang Z."/>
            <person name="Yang Z."/>
            <person name="Zhou J."/>
            <person name="Zhu J."/>
            <person name="Brent C.S."/>
            <person name="Elsik C.G."/>
            <person name="Goodisman M.A."/>
            <person name="Liberles D.A."/>
            <person name="Roe R.M."/>
            <person name="Vargo E.L."/>
            <person name="Vilcinskas A."/>
            <person name="Wang J."/>
            <person name="Bornberg-Bauer E."/>
            <person name="Korb J."/>
            <person name="Zhang G."/>
            <person name="Liebig J."/>
        </authorList>
    </citation>
    <scope>NUCLEOTIDE SEQUENCE [LARGE SCALE GENOMIC DNA]</scope>
    <source>
        <tissue evidence="5">Whole organism</tissue>
    </source>
</reference>
<evidence type="ECO:0000313" key="6">
    <source>
        <dbReference type="Proteomes" id="UP000027135"/>
    </source>
</evidence>
<dbReference type="GO" id="GO:0003723">
    <property type="term" value="F:RNA binding"/>
    <property type="evidence" value="ECO:0007669"/>
    <property type="project" value="UniProtKB-UniRule"/>
</dbReference>
<sequence length="372" mass="42117">MSFEISRGADGMYAVCFKNYKAYSEEKIWEVFGRYGRVSSVRFSGTDTNGMVFVRYSDYDETKNCLEDMTKTKELSVKMALSTRPHGPKQQSGNVAKPSTSHQVSEDNRDANYQNSGSNYSGFRKNFHTNFKQNNGQKRFFNPKPKNYHPKNENFSVNHKEPRQNGEQNVAENEVPKDKEPLKGEMLNGYSEHRSKVTAQVRSNGPAQRKAIIRSPGCEDGSMYSNNRGRAFQVNNTSSDFDDEGPPPLAGSVDFRRCPDFDDEGPPPLAGSVDFRRRPVERPKVYAKDVVIGNLPPQADVIDVIQLARRLEITPVHVSPIERTSRHNLPFCRVWLKNEYDAQIMEFELKGSFMGGKKLLVARAEKLLNGSV</sequence>
<keyword evidence="1 2" id="KW-0694">RNA-binding</keyword>
<dbReference type="InterPro" id="IPR012677">
    <property type="entry name" value="Nucleotide-bd_a/b_plait_sf"/>
</dbReference>
<evidence type="ECO:0000313" key="5">
    <source>
        <dbReference type="EMBL" id="KDR22726.1"/>
    </source>
</evidence>
<evidence type="ECO:0000259" key="4">
    <source>
        <dbReference type="PROSITE" id="PS50102"/>
    </source>
</evidence>
<dbReference type="InterPro" id="IPR035979">
    <property type="entry name" value="RBD_domain_sf"/>
</dbReference>
<organism evidence="5 6">
    <name type="scientific">Zootermopsis nevadensis</name>
    <name type="common">Dampwood termite</name>
    <dbReference type="NCBI Taxonomy" id="136037"/>
    <lineage>
        <taxon>Eukaryota</taxon>
        <taxon>Metazoa</taxon>
        <taxon>Ecdysozoa</taxon>
        <taxon>Arthropoda</taxon>
        <taxon>Hexapoda</taxon>
        <taxon>Insecta</taxon>
        <taxon>Pterygota</taxon>
        <taxon>Neoptera</taxon>
        <taxon>Polyneoptera</taxon>
        <taxon>Dictyoptera</taxon>
        <taxon>Blattodea</taxon>
        <taxon>Blattoidea</taxon>
        <taxon>Termitoidae</taxon>
        <taxon>Termopsidae</taxon>
        <taxon>Zootermopsis</taxon>
    </lineage>
</organism>
<dbReference type="Pfam" id="PF00076">
    <property type="entry name" value="RRM_1"/>
    <property type="match status" value="1"/>
</dbReference>
<name>A0A067RFU1_ZOONE</name>
<protein>
    <recommendedName>
        <fullName evidence="4">RRM domain-containing protein</fullName>
    </recommendedName>
</protein>